<dbReference type="InterPro" id="IPR013584">
    <property type="entry name" value="RAP"/>
</dbReference>
<feature type="domain" description="RAP" evidence="4">
    <location>
        <begin position="497"/>
        <end position="556"/>
    </location>
</feature>
<evidence type="ECO:0000313" key="6">
    <source>
        <dbReference type="Proteomes" id="UP001152759"/>
    </source>
</evidence>
<dbReference type="KEGG" id="btab:109043030"/>
<feature type="chain" id="PRO_5040309654" description="RAP domain-containing protein" evidence="3">
    <location>
        <begin position="21"/>
        <end position="565"/>
    </location>
</feature>
<gene>
    <name evidence="5" type="ORF">BEMITA_LOCUS13314</name>
</gene>
<dbReference type="GO" id="GO:0003723">
    <property type="term" value="F:RNA binding"/>
    <property type="evidence" value="ECO:0007669"/>
    <property type="project" value="TreeGrafter"/>
</dbReference>
<dbReference type="Pfam" id="PF08368">
    <property type="entry name" value="FAST_2"/>
    <property type="match status" value="1"/>
</dbReference>
<dbReference type="EMBL" id="OU963869">
    <property type="protein sequence ID" value="CAH0777341.1"/>
    <property type="molecule type" value="Genomic_DNA"/>
</dbReference>
<keyword evidence="6" id="KW-1185">Reference proteome</keyword>
<dbReference type="Proteomes" id="UP001152759">
    <property type="component" value="Chromosome 8"/>
</dbReference>
<evidence type="ECO:0000256" key="2">
    <source>
        <dbReference type="ARBA" id="ARBA00023128"/>
    </source>
</evidence>
<organism evidence="5 6">
    <name type="scientific">Bemisia tabaci</name>
    <name type="common">Sweetpotato whitefly</name>
    <name type="synonym">Aleurodes tabaci</name>
    <dbReference type="NCBI Taxonomy" id="7038"/>
    <lineage>
        <taxon>Eukaryota</taxon>
        <taxon>Metazoa</taxon>
        <taxon>Ecdysozoa</taxon>
        <taxon>Arthropoda</taxon>
        <taxon>Hexapoda</taxon>
        <taxon>Insecta</taxon>
        <taxon>Pterygota</taxon>
        <taxon>Neoptera</taxon>
        <taxon>Paraneoptera</taxon>
        <taxon>Hemiptera</taxon>
        <taxon>Sternorrhyncha</taxon>
        <taxon>Aleyrodoidea</taxon>
        <taxon>Aleyrodidae</taxon>
        <taxon>Aleyrodinae</taxon>
        <taxon>Bemisia</taxon>
    </lineage>
</organism>
<dbReference type="SMART" id="SM00952">
    <property type="entry name" value="RAP"/>
    <property type="match status" value="1"/>
</dbReference>
<dbReference type="Pfam" id="PF06743">
    <property type="entry name" value="FAST_1"/>
    <property type="match status" value="1"/>
</dbReference>
<dbReference type="AlphaFoldDB" id="A0A9P0G508"/>
<dbReference type="InterPro" id="IPR010622">
    <property type="entry name" value="FAST_Leu-rich"/>
</dbReference>
<feature type="signal peptide" evidence="3">
    <location>
        <begin position="1"/>
        <end position="20"/>
    </location>
</feature>
<dbReference type="InterPro" id="IPR013579">
    <property type="entry name" value="FAST_2"/>
</dbReference>
<evidence type="ECO:0000259" key="4">
    <source>
        <dbReference type="PROSITE" id="PS51286"/>
    </source>
</evidence>
<comment type="subcellular location">
    <subcellularLocation>
        <location evidence="1">Mitochondrion</location>
    </subcellularLocation>
</comment>
<dbReference type="PANTHER" id="PTHR21228:SF69">
    <property type="entry name" value="GH07286P"/>
    <property type="match status" value="1"/>
</dbReference>
<keyword evidence="2" id="KW-0496">Mitochondrion</keyword>
<dbReference type="PANTHER" id="PTHR21228">
    <property type="entry name" value="FAST LEU-RICH DOMAIN-CONTAINING"/>
    <property type="match status" value="1"/>
</dbReference>
<accession>A0A9P0G508</accession>
<keyword evidence="3" id="KW-0732">Signal</keyword>
<sequence length="565" mass="62803">MMILGLRLNLLRVLLKSSRHLECFNSTVVTNVGVHLSPVGNSPDKVQNLNSSDEAGTSLGAVEDSLSGKGKSRLVAAAFASLGHVDTSGAVENPSLDDKIKTAKTVDELLSLMDNQIISKGHAFKVFSILSTWTSQKKIEISELETDIRFLKLCKFLNKSVSKHLQAAKGDKVAGGPNIVTEVTNEDVAAKLSSTLELPQLVKVLHSLAMKQKRSLTLLRSLVYNITENPEDLNVKQCADVLYSLASLNYPDEVLMCRVTADLYKCIETTERPSVIKSIIQSIGMLKYRDTELLDQLSEWILKHHHTCRPQELSTLIQTLAAVNFKPSNEEVLKAILPSINQDQGMNVSGWLKIVWSLAVLGEATDKQVMSVLQPEFVDKLIVTWDSLPFAFNLKLLQLYGYASLVLQCSDAQWLAKNQELKNIPLLRSKDKQVYVNGVFTALSNLLPSSVYLSKDINSGYGYLIDGVCQIDDKLTPIALIDKKTGKRINEDKGTKIAIMVHDFHDFCRGSHNKLDGANSLFLRLTELSGYKVMSVPFHEFNLSDKLPTRVQYLEDKVKMLLKSK</sequence>
<dbReference type="GO" id="GO:0000963">
    <property type="term" value="P:mitochondrial RNA processing"/>
    <property type="evidence" value="ECO:0007669"/>
    <property type="project" value="TreeGrafter"/>
</dbReference>
<proteinExistence type="predicted"/>
<evidence type="ECO:0000256" key="3">
    <source>
        <dbReference type="SAM" id="SignalP"/>
    </source>
</evidence>
<protein>
    <recommendedName>
        <fullName evidence="4">RAP domain-containing protein</fullName>
    </recommendedName>
</protein>
<dbReference type="InterPro" id="IPR050870">
    <property type="entry name" value="FAST_kinase"/>
</dbReference>
<evidence type="ECO:0000256" key="1">
    <source>
        <dbReference type="ARBA" id="ARBA00004173"/>
    </source>
</evidence>
<evidence type="ECO:0000313" key="5">
    <source>
        <dbReference type="EMBL" id="CAH0777341.1"/>
    </source>
</evidence>
<dbReference type="GO" id="GO:0035770">
    <property type="term" value="C:ribonucleoprotein granule"/>
    <property type="evidence" value="ECO:0007669"/>
    <property type="project" value="TreeGrafter"/>
</dbReference>
<dbReference type="GO" id="GO:0005759">
    <property type="term" value="C:mitochondrial matrix"/>
    <property type="evidence" value="ECO:0007669"/>
    <property type="project" value="TreeGrafter"/>
</dbReference>
<reference evidence="5" key="1">
    <citation type="submission" date="2021-12" db="EMBL/GenBank/DDBJ databases">
        <authorList>
            <person name="King R."/>
        </authorList>
    </citation>
    <scope>NUCLEOTIDE SEQUENCE</scope>
</reference>
<name>A0A9P0G508_BEMTA</name>
<dbReference type="GO" id="GO:0044528">
    <property type="term" value="P:regulation of mitochondrial mRNA stability"/>
    <property type="evidence" value="ECO:0007669"/>
    <property type="project" value="InterPro"/>
</dbReference>
<dbReference type="PROSITE" id="PS51286">
    <property type="entry name" value="RAP"/>
    <property type="match status" value="1"/>
</dbReference>